<evidence type="ECO:0000313" key="3">
    <source>
        <dbReference type="Proteomes" id="UP001166784"/>
    </source>
</evidence>
<organism evidence="2 3">
    <name type="scientific">Streptomyces marispadix</name>
    <dbReference type="NCBI Taxonomy" id="2922868"/>
    <lineage>
        <taxon>Bacteria</taxon>
        <taxon>Bacillati</taxon>
        <taxon>Actinomycetota</taxon>
        <taxon>Actinomycetes</taxon>
        <taxon>Kitasatosporales</taxon>
        <taxon>Streptomycetaceae</taxon>
        <taxon>Streptomyces</taxon>
    </lineage>
</organism>
<reference evidence="2" key="1">
    <citation type="submission" date="2022-03" db="EMBL/GenBank/DDBJ databases">
        <authorList>
            <person name="Santos J.D.N."/>
            <person name="Kallscheuer N."/>
            <person name="Jogler C."/>
            <person name="Lage O.M."/>
        </authorList>
    </citation>
    <scope>NUCLEOTIDE SEQUENCE</scope>
    <source>
        <strain evidence="2">M600PL45_2</strain>
    </source>
</reference>
<dbReference type="SUPFAM" id="SSF51905">
    <property type="entry name" value="FAD/NAD(P)-binding domain"/>
    <property type="match status" value="1"/>
</dbReference>
<accession>A0ABS9SZ21</accession>
<protein>
    <submittedName>
        <fullName evidence="2">Lycopene cyclase family protein</fullName>
    </submittedName>
</protein>
<feature type="region of interest" description="Disordered" evidence="1">
    <location>
        <begin position="431"/>
        <end position="450"/>
    </location>
</feature>
<dbReference type="Pfam" id="PF05834">
    <property type="entry name" value="Lycopene_cycl"/>
    <property type="match status" value="2"/>
</dbReference>
<dbReference type="InterPro" id="IPR036188">
    <property type="entry name" value="FAD/NAD-bd_sf"/>
</dbReference>
<dbReference type="RefSeq" id="WP_241060012.1">
    <property type="nucleotide sequence ID" value="NZ_JAKWJU010000002.1"/>
</dbReference>
<sequence length="450" mass="47776">MRDTRSADADVVVVGAGAAGLSLAWRLVRGAAPAALGAPGPAAPSVLLVEPPPGPVRSPVRTWCFWEDGPGEFDDLLTASWGRLSVVDGQGRETSGACGATYKMLRSTDYARELGARLDSSGAVRRVTGTVGDVRDITGGAGRGAETAGAETGAEPAAGETGAETTGVDADGRAFRFRSRWVFDSRPPRRLPPARTTLLQHFRGWFLRTERACFDPSVARLMDFRTRQPPGGVAFVYLLPIAEDRALAEYTVFSSEVSDARRYEDELRRYVGEVLGLGTGEWTVTSSEHGVIPMTDGVFPRRAGASVFRVGAAGGAVRPSTGYAFAAIQRQAAAVAAACREGRTPLPPDPHSRRHRTMDAVLLRALATGRVDGAAFLAGLFRRNPPERVLRFLDGRSSLVDEWAMGLAAPVLPMVRTLAELPFVLRRVHGGGPPSGGGLPSADEHDGVRA</sequence>
<feature type="compositionally biased region" description="Low complexity" evidence="1">
    <location>
        <begin position="144"/>
        <end position="166"/>
    </location>
</feature>
<dbReference type="EMBL" id="JAKWJU010000002">
    <property type="protein sequence ID" value="MCH6161523.1"/>
    <property type="molecule type" value="Genomic_DNA"/>
</dbReference>
<name>A0ABS9SZ21_9ACTN</name>
<keyword evidence="3" id="KW-1185">Reference proteome</keyword>
<feature type="region of interest" description="Disordered" evidence="1">
    <location>
        <begin position="135"/>
        <end position="166"/>
    </location>
</feature>
<proteinExistence type="predicted"/>
<comment type="caution">
    <text evidence="2">The sequence shown here is derived from an EMBL/GenBank/DDBJ whole genome shotgun (WGS) entry which is preliminary data.</text>
</comment>
<evidence type="ECO:0000256" key="1">
    <source>
        <dbReference type="SAM" id="MobiDB-lite"/>
    </source>
</evidence>
<reference evidence="2" key="2">
    <citation type="journal article" date="2023" name="Int. J. Syst. Evol. Microbiol.">
        <title>Streptomyces marispadix sp. nov., isolated from marine beach sediment of the Northern Coast of Portugal.</title>
        <authorList>
            <person name="dos Santos J.D.N."/>
            <person name="Vitorino I.R."/>
            <person name="Kallscheuer N."/>
            <person name="Srivastava A."/>
            <person name="Krautwurst S."/>
            <person name="Marz M."/>
            <person name="Jogler C."/>
            <person name="Lobo Da Cunha A."/>
            <person name="Catita J."/>
            <person name="Goncalves H."/>
            <person name="Gonzalez I."/>
            <person name="Reyes F."/>
            <person name="Lage O.M."/>
        </authorList>
    </citation>
    <scope>NUCLEOTIDE SEQUENCE</scope>
    <source>
        <strain evidence="2">M600PL45_2</strain>
    </source>
</reference>
<evidence type="ECO:0000313" key="2">
    <source>
        <dbReference type="EMBL" id="MCH6161523.1"/>
    </source>
</evidence>
<gene>
    <name evidence="2" type="ORF">MMA15_14310</name>
</gene>
<dbReference type="Proteomes" id="UP001166784">
    <property type="component" value="Unassembled WGS sequence"/>
</dbReference>